<sequence>MDEIEADPIDDCAKLRQSVEARFGILPVEMFRPIVAETPKEAEFSALSPALSLHLVRPAGSPQT</sequence>
<gene>
    <name evidence="1" type="ORF">RUN39_v1_2630002</name>
</gene>
<reference evidence="1" key="1">
    <citation type="submission" date="2015-10" db="EMBL/GenBank/DDBJ databases">
        <authorList>
            <person name="Gilbert D.G."/>
        </authorList>
    </citation>
    <scope>NUCLEOTIDE SEQUENCE</scope>
    <source>
        <strain evidence="1">Phyl III-seqv23</strain>
    </source>
</reference>
<organism evidence="1">
    <name type="scientific">Ralstonia solanacearum</name>
    <name type="common">Pseudomonas solanacearum</name>
    <dbReference type="NCBI Taxonomy" id="305"/>
    <lineage>
        <taxon>Bacteria</taxon>
        <taxon>Pseudomonadati</taxon>
        <taxon>Pseudomonadota</taxon>
        <taxon>Betaproteobacteria</taxon>
        <taxon>Burkholderiales</taxon>
        <taxon>Burkholderiaceae</taxon>
        <taxon>Ralstonia</taxon>
        <taxon>Ralstonia solanacearum species complex</taxon>
    </lineage>
</organism>
<name>A0A0S4U0T5_RALSL</name>
<dbReference type="EMBL" id="LN899819">
    <property type="protein sequence ID" value="CUV15868.1"/>
    <property type="molecule type" value="Genomic_DNA"/>
</dbReference>
<proteinExistence type="predicted"/>
<protein>
    <submittedName>
        <fullName evidence="1">Uncharacterized protein</fullName>
    </submittedName>
</protein>
<evidence type="ECO:0000313" key="1">
    <source>
        <dbReference type="EMBL" id="CUV15868.1"/>
    </source>
</evidence>
<accession>A0A0S4U0T5</accession>
<dbReference type="AlphaFoldDB" id="A0A0S4U0T5"/>